<dbReference type="Gene3D" id="3.90.1150.220">
    <property type="match status" value="1"/>
</dbReference>
<comment type="subcellular location">
    <subcellularLocation>
        <location evidence="2 15">Nucleus</location>
    </subcellularLocation>
</comment>
<reference evidence="17" key="1">
    <citation type="submission" date="2022-01" db="EMBL/GenBank/DDBJ databases">
        <authorList>
            <person name="King R."/>
        </authorList>
    </citation>
    <scope>NUCLEOTIDE SEQUENCE</scope>
</reference>
<dbReference type="Proteomes" id="UP001153712">
    <property type="component" value="Chromosome 6"/>
</dbReference>
<dbReference type="GO" id="GO:0000724">
    <property type="term" value="P:double-strand break repair via homologous recombination"/>
    <property type="evidence" value="ECO:0007669"/>
    <property type="project" value="TreeGrafter"/>
</dbReference>
<dbReference type="Gene3D" id="3.30.40.10">
    <property type="entry name" value="Zinc/RING finger domain, C3HC4 (zinc finger)"/>
    <property type="match status" value="1"/>
</dbReference>
<keyword evidence="18" id="KW-1185">Reference proteome</keyword>
<protein>
    <recommendedName>
        <fullName evidence="5 15">Non-structural maintenance of chromosomes element 1 homolog</fullName>
        <ecNumber evidence="4 15">2.3.2.27</ecNumber>
    </recommendedName>
</protein>
<keyword evidence="14 15" id="KW-0539">Nucleus</keyword>
<evidence type="ECO:0000256" key="10">
    <source>
        <dbReference type="ARBA" id="ARBA00022786"/>
    </source>
</evidence>
<evidence type="ECO:0000313" key="17">
    <source>
        <dbReference type="EMBL" id="CAG9863145.1"/>
    </source>
</evidence>
<comment type="subunit">
    <text evidence="15">Component of the Smc5-Smc6 complex.</text>
</comment>
<evidence type="ECO:0000256" key="9">
    <source>
        <dbReference type="ARBA" id="ARBA00022771"/>
    </source>
</evidence>
<evidence type="ECO:0000256" key="14">
    <source>
        <dbReference type="ARBA" id="ARBA00023242"/>
    </source>
</evidence>
<evidence type="ECO:0000259" key="16">
    <source>
        <dbReference type="Pfam" id="PF08746"/>
    </source>
</evidence>
<dbReference type="AlphaFoldDB" id="A0A9N9XRG4"/>
<keyword evidence="9 15" id="KW-0863">Zinc-finger</keyword>
<dbReference type="InterPro" id="IPR013083">
    <property type="entry name" value="Znf_RING/FYVE/PHD"/>
</dbReference>
<keyword evidence="6 15" id="KW-0808">Transferase</keyword>
<evidence type="ECO:0000256" key="11">
    <source>
        <dbReference type="ARBA" id="ARBA00022833"/>
    </source>
</evidence>
<keyword evidence="10 15" id="KW-0833">Ubl conjugation pathway</keyword>
<sequence>MADFTNTHRYFIQYMLKHGIATINNAMEYCRHVSRGEINDQSEFKDFVLDVNREIKKNSFNLTFKTCEVTKEKFLVWQTLKNDISLLQIKFSAVDIEYFHSVFQEILRNEEHRIKQNEALNLSSSLTSRLSLENAEKLLKTFVQIGYFVSKDSCIFLGPRLILEFTSYLQSHFTDSICPLCSELVFWGKSCRSCEKTAHIYCLETYLRNQKDCPNCHVAWSTPMEVEENGGSDSDSSTD</sequence>
<keyword evidence="7 15" id="KW-0479">Metal-binding</keyword>
<dbReference type="GO" id="GO:0030915">
    <property type="term" value="C:Smc5-Smc6 complex"/>
    <property type="evidence" value="ECO:0007669"/>
    <property type="project" value="UniProtKB-UniRule"/>
</dbReference>
<dbReference type="InterPro" id="IPR036388">
    <property type="entry name" value="WH-like_DNA-bd_sf"/>
</dbReference>
<evidence type="ECO:0000256" key="13">
    <source>
        <dbReference type="ARBA" id="ARBA00023204"/>
    </source>
</evidence>
<dbReference type="OrthoDB" id="185455at2759"/>
<evidence type="ECO:0000256" key="6">
    <source>
        <dbReference type="ARBA" id="ARBA00022679"/>
    </source>
</evidence>
<keyword evidence="11 15" id="KW-0862">Zinc</keyword>
<dbReference type="EMBL" id="OU900099">
    <property type="protein sequence ID" value="CAG9863145.1"/>
    <property type="molecule type" value="Genomic_DNA"/>
</dbReference>
<dbReference type="Pfam" id="PF08746">
    <property type="entry name" value="zf-RING-like"/>
    <property type="match status" value="1"/>
</dbReference>
<dbReference type="Gene3D" id="1.10.10.10">
    <property type="entry name" value="Winged helix-like DNA-binding domain superfamily/Winged helix DNA-binding domain"/>
    <property type="match status" value="1"/>
</dbReference>
<comment type="catalytic activity">
    <reaction evidence="1 15">
        <text>S-ubiquitinyl-[E2 ubiquitin-conjugating enzyme]-L-cysteine + [acceptor protein]-L-lysine = [E2 ubiquitin-conjugating enzyme]-L-cysteine + N(6)-ubiquitinyl-[acceptor protein]-L-lysine.</text>
        <dbReference type="EC" id="2.3.2.27"/>
    </reaction>
</comment>
<organism evidence="17 18">
    <name type="scientific">Phyllotreta striolata</name>
    <name type="common">Striped flea beetle</name>
    <name type="synonym">Crioceris striolata</name>
    <dbReference type="NCBI Taxonomy" id="444603"/>
    <lineage>
        <taxon>Eukaryota</taxon>
        <taxon>Metazoa</taxon>
        <taxon>Ecdysozoa</taxon>
        <taxon>Arthropoda</taxon>
        <taxon>Hexapoda</taxon>
        <taxon>Insecta</taxon>
        <taxon>Pterygota</taxon>
        <taxon>Neoptera</taxon>
        <taxon>Endopterygota</taxon>
        <taxon>Coleoptera</taxon>
        <taxon>Polyphaga</taxon>
        <taxon>Cucujiformia</taxon>
        <taxon>Chrysomeloidea</taxon>
        <taxon>Chrysomelidae</taxon>
        <taxon>Galerucinae</taxon>
        <taxon>Alticini</taxon>
        <taxon>Phyllotreta</taxon>
    </lineage>
</organism>
<dbReference type="PANTHER" id="PTHR20973:SF0">
    <property type="entry name" value="NON-STRUCTURAL MAINTENANCE OF CHROMOSOMES ELEMENT 1 HOMOLOG"/>
    <property type="match status" value="1"/>
</dbReference>
<evidence type="ECO:0000256" key="4">
    <source>
        <dbReference type="ARBA" id="ARBA00012483"/>
    </source>
</evidence>
<evidence type="ECO:0000256" key="1">
    <source>
        <dbReference type="ARBA" id="ARBA00000900"/>
    </source>
</evidence>
<dbReference type="PANTHER" id="PTHR20973">
    <property type="entry name" value="NON-SMC ELEMENT 1-RELATED"/>
    <property type="match status" value="1"/>
</dbReference>
<dbReference type="InterPro" id="IPR011513">
    <property type="entry name" value="Nse1"/>
</dbReference>
<evidence type="ECO:0000256" key="8">
    <source>
        <dbReference type="ARBA" id="ARBA00022763"/>
    </source>
</evidence>
<dbReference type="InterPro" id="IPR014857">
    <property type="entry name" value="Nse1_RING_C4HC3-type"/>
</dbReference>
<evidence type="ECO:0000256" key="12">
    <source>
        <dbReference type="ARBA" id="ARBA00023172"/>
    </source>
</evidence>
<proteinExistence type="inferred from homology"/>
<gene>
    <name evidence="17" type="ORF">PHYEVI_LOCUS9444</name>
</gene>
<name>A0A9N9XRG4_PHYSR</name>
<evidence type="ECO:0000256" key="3">
    <source>
        <dbReference type="ARBA" id="ARBA00010258"/>
    </source>
</evidence>
<evidence type="ECO:0000256" key="2">
    <source>
        <dbReference type="ARBA" id="ARBA00004123"/>
    </source>
</evidence>
<dbReference type="GO" id="GO:0005634">
    <property type="term" value="C:nucleus"/>
    <property type="evidence" value="ECO:0007669"/>
    <property type="project" value="UniProtKB-SubCell"/>
</dbReference>
<keyword evidence="8 15" id="KW-0227">DNA damage</keyword>
<evidence type="ECO:0000256" key="5">
    <source>
        <dbReference type="ARBA" id="ARBA00019422"/>
    </source>
</evidence>
<dbReference type="EC" id="2.3.2.27" evidence="4 15"/>
<dbReference type="GO" id="GO:0061630">
    <property type="term" value="F:ubiquitin protein ligase activity"/>
    <property type="evidence" value="ECO:0007669"/>
    <property type="project" value="UniProtKB-EC"/>
</dbReference>
<keyword evidence="13 15" id="KW-0234">DNA repair</keyword>
<feature type="domain" description="Non-structural maintenance of chromosomes element 1 RING C4HC3-type" evidence="16">
    <location>
        <begin position="178"/>
        <end position="216"/>
    </location>
</feature>
<dbReference type="Pfam" id="PF07574">
    <property type="entry name" value="SMC_Nse1"/>
    <property type="match status" value="1"/>
</dbReference>
<evidence type="ECO:0000256" key="15">
    <source>
        <dbReference type="RuleBase" id="RU368018"/>
    </source>
</evidence>
<dbReference type="GO" id="GO:0008270">
    <property type="term" value="F:zinc ion binding"/>
    <property type="evidence" value="ECO:0007669"/>
    <property type="project" value="UniProtKB-KW"/>
</dbReference>
<accession>A0A9N9XRG4</accession>
<comment type="similarity">
    <text evidence="3 15">Belongs to the NSE1 family.</text>
</comment>
<evidence type="ECO:0000313" key="18">
    <source>
        <dbReference type="Proteomes" id="UP001153712"/>
    </source>
</evidence>
<keyword evidence="12 15" id="KW-0233">DNA recombination</keyword>
<dbReference type="SUPFAM" id="SSF57850">
    <property type="entry name" value="RING/U-box"/>
    <property type="match status" value="1"/>
</dbReference>
<evidence type="ECO:0000256" key="7">
    <source>
        <dbReference type="ARBA" id="ARBA00022723"/>
    </source>
</evidence>